<dbReference type="SMART" id="SM00342">
    <property type="entry name" value="HTH_ARAC"/>
    <property type="match status" value="1"/>
</dbReference>
<dbReference type="PROSITE" id="PS00041">
    <property type="entry name" value="HTH_ARAC_FAMILY_1"/>
    <property type="match status" value="1"/>
</dbReference>
<dbReference type="OrthoDB" id="9804543at2"/>
<keyword evidence="4" id="KW-0010">Activator</keyword>
<sequence length="257" mass="28248">MTIPCQPGPWLEAYADNYHNDDVVHLHCHVQAQLIHAVSGVMVVSTAQGSWLVPSGHALWVPAAIPHEIRMAGEVHMRTLFLMPEAEPELGRSCQVIEVSALLRELIVAATLIAGQSGPRLPAMIELIRLELLAAPVVAMHVPVPCEVRLAKLCTHFIRNPSDDSSLDSWADTLNMSARTLSRIFQRELGMSFGEWRKRARLALSLKLLAQGASILEVALEHGYQSPSAFSAMFRRSLGYPPSHFRPGASPQGMSLR</sequence>
<dbReference type="PANTHER" id="PTHR11019:SF159">
    <property type="entry name" value="TRANSCRIPTIONAL REGULATOR-RELATED"/>
    <property type="match status" value="1"/>
</dbReference>
<dbReference type="SUPFAM" id="SSF51182">
    <property type="entry name" value="RmlC-like cupins"/>
    <property type="match status" value="1"/>
</dbReference>
<keyword evidence="3" id="KW-0238">DNA-binding</keyword>
<evidence type="ECO:0000256" key="3">
    <source>
        <dbReference type="ARBA" id="ARBA00023125"/>
    </source>
</evidence>
<protein>
    <submittedName>
        <fullName evidence="7">Helix-turn-helix domain-containing protein</fullName>
    </submittedName>
</protein>
<dbReference type="Pfam" id="PF02311">
    <property type="entry name" value="AraC_binding"/>
    <property type="match status" value="1"/>
</dbReference>
<evidence type="ECO:0000313" key="7">
    <source>
        <dbReference type="EMBL" id="MUF07645.1"/>
    </source>
</evidence>
<dbReference type="CDD" id="cd06124">
    <property type="entry name" value="cupin_NimR-like_N"/>
    <property type="match status" value="1"/>
</dbReference>
<dbReference type="PROSITE" id="PS01124">
    <property type="entry name" value="HTH_ARAC_FAMILY_2"/>
    <property type="match status" value="1"/>
</dbReference>
<evidence type="ECO:0000256" key="5">
    <source>
        <dbReference type="ARBA" id="ARBA00023163"/>
    </source>
</evidence>
<accession>A0A6I3WBM2</accession>
<dbReference type="InterPro" id="IPR018060">
    <property type="entry name" value="HTH_AraC"/>
</dbReference>
<keyword evidence="8" id="KW-1185">Reference proteome</keyword>
<dbReference type="PRINTS" id="PR00032">
    <property type="entry name" value="HTHARAC"/>
</dbReference>
<evidence type="ECO:0000313" key="8">
    <source>
        <dbReference type="Proteomes" id="UP000438196"/>
    </source>
</evidence>
<keyword evidence="2" id="KW-0805">Transcription regulation</keyword>
<dbReference type="GO" id="GO:0009893">
    <property type="term" value="P:positive regulation of metabolic process"/>
    <property type="evidence" value="ECO:0007669"/>
    <property type="project" value="UniProtKB-ARBA"/>
</dbReference>
<dbReference type="GO" id="GO:0003700">
    <property type="term" value="F:DNA-binding transcription factor activity"/>
    <property type="evidence" value="ECO:0007669"/>
    <property type="project" value="InterPro"/>
</dbReference>
<dbReference type="InterPro" id="IPR003313">
    <property type="entry name" value="AraC-bd"/>
</dbReference>
<dbReference type="RefSeq" id="WP_155585785.1">
    <property type="nucleotide sequence ID" value="NZ_JBHSTH010000020.1"/>
</dbReference>
<dbReference type="Gene3D" id="1.10.10.60">
    <property type="entry name" value="Homeodomain-like"/>
    <property type="match status" value="1"/>
</dbReference>
<dbReference type="PANTHER" id="PTHR11019">
    <property type="entry name" value="HTH-TYPE TRANSCRIPTIONAL REGULATOR NIMR"/>
    <property type="match status" value="1"/>
</dbReference>
<organism evidence="7 8">
    <name type="scientific">Pseudomonas spelaei</name>
    <dbReference type="NCBI Taxonomy" id="1055469"/>
    <lineage>
        <taxon>Bacteria</taxon>
        <taxon>Pseudomonadati</taxon>
        <taxon>Pseudomonadota</taxon>
        <taxon>Gammaproteobacteria</taxon>
        <taxon>Pseudomonadales</taxon>
        <taxon>Pseudomonadaceae</taxon>
        <taxon>Pseudomonas</taxon>
    </lineage>
</organism>
<dbReference type="InterPro" id="IPR020449">
    <property type="entry name" value="Tscrpt_reg_AraC-type_HTH"/>
</dbReference>
<evidence type="ECO:0000256" key="4">
    <source>
        <dbReference type="ARBA" id="ARBA00023159"/>
    </source>
</evidence>
<dbReference type="AlphaFoldDB" id="A0A6I3WBM2"/>
<dbReference type="InterPro" id="IPR011051">
    <property type="entry name" value="RmlC_Cupin_sf"/>
</dbReference>
<dbReference type="InterPro" id="IPR009057">
    <property type="entry name" value="Homeodomain-like_sf"/>
</dbReference>
<dbReference type="SUPFAM" id="SSF46689">
    <property type="entry name" value="Homeodomain-like"/>
    <property type="match status" value="1"/>
</dbReference>
<evidence type="ECO:0000256" key="2">
    <source>
        <dbReference type="ARBA" id="ARBA00023015"/>
    </source>
</evidence>
<dbReference type="FunFam" id="1.10.10.60:FF:000132">
    <property type="entry name" value="AraC family transcriptional regulator"/>
    <property type="match status" value="1"/>
</dbReference>
<keyword evidence="5" id="KW-0804">Transcription</keyword>
<evidence type="ECO:0000256" key="1">
    <source>
        <dbReference type="ARBA" id="ARBA00022491"/>
    </source>
</evidence>
<dbReference type="Gene3D" id="2.60.120.10">
    <property type="entry name" value="Jelly Rolls"/>
    <property type="match status" value="1"/>
</dbReference>
<dbReference type="EMBL" id="WNNK01000028">
    <property type="protein sequence ID" value="MUF07645.1"/>
    <property type="molecule type" value="Genomic_DNA"/>
</dbReference>
<dbReference type="InterPro" id="IPR014710">
    <property type="entry name" value="RmlC-like_jellyroll"/>
</dbReference>
<gene>
    <name evidence="7" type="ORF">GNF76_25145</name>
</gene>
<dbReference type="Proteomes" id="UP000438196">
    <property type="component" value="Unassembled WGS sequence"/>
</dbReference>
<feature type="domain" description="HTH araC/xylS-type" evidence="6">
    <location>
        <begin position="151"/>
        <end position="248"/>
    </location>
</feature>
<evidence type="ECO:0000259" key="6">
    <source>
        <dbReference type="PROSITE" id="PS01124"/>
    </source>
</evidence>
<keyword evidence="1" id="KW-0678">Repressor</keyword>
<comment type="caution">
    <text evidence="7">The sequence shown here is derived from an EMBL/GenBank/DDBJ whole genome shotgun (WGS) entry which is preliminary data.</text>
</comment>
<dbReference type="Pfam" id="PF12833">
    <property type="entry name" value="HTH_18"/>
    <property type="match status" value="1"/>
</dbReference>
<reference evidence="7 8" key="1">
    <citation type="submission" date="2019-11" db="EMBL/GenBank/DDBJ databases">
        <title>Pseudomonas karstica sp. nov. and Pseudomonas spelaei sp. nov. from karst caves.</title>
        <authorList>
            <person name="Zeman M."/>
        </authorList>
    </citation>
    <scope>NUCLEOTIDE SEQUENCE [LARGE SCALE GENOMIC DNA]</scope>
    <source>
        <strain evidence="7 8">CCM 7893</strain>
    </source>
</reference>
<dbReference type="InterPro" id="IPR018062">
    <property type="entry name" value="HTH_AraC-typ_CS"/>
</dbReference>
<dbReference type="GO" id="GO:0043565">
    <property type="term" value="F:sequence-specific DNA binding"/>
    <property type="evidence" value="ECO:0007669"/>
    <property type="project" value="InterPro"/>
</dbReference>
<proteinExistence type="predicted"/>
<name>A0A6I3WBM2_9PSED</name>